<dbReference type="InterPro" id="IPR014308">
    <property type="entry name" value="Xanthine_DH_XdhC"/>
</dbReference>
<dbReference type="KEGG" id="bsan:CHH28_01060"/>
<feature type="domain" description="XdhC- CoxI" evidence="1">
    <location>
        <begin position="3"/>
        <end position="52"/>
    </location>
</feature>
<dbReference type="InterPro" id="IPR052698">
    <property type="entry name" value="MoCofactor_Util/Proc"/>
</dbReference>
<dbReference type="AlphaFoldDB" id="A0A222FPU0"/>
<dbReference type="Proteomes" id="UP000202440">
    <property type="component" value="Chromosome"/>
</dbReference>
<evidence type="ECO:0000259" key="1">
    <source>
        <dbReference type="Pfam" id="PF02625"/>
    </source>
</evidence>
<dbReference type="Pfam" id="PF13478">
    <property type="entry name" value="XdhC_C"/>
    <property type="match status" value="1"/>
</dbReference>
<evidence type="ECO:0000259" key="2">
    <source>
        <dbReference type="Pfam" id="PF13478"/>
    </source>
</evidence>
<dbReference type="EMBL" id="CP022530">
    <property type="protein sequence ID" value="ASP40779.1"/>
    <property type="molecule type" value="Genomic_DNA"/>
</dbReference>
<dbReference type="PANTHER" id="PTHR30388:SF6">
    <property type="entry name" value="XANTHINE DEHYDROGENASE SUBUNIT A-RELATED"/>
    <property type="match status" value="1"/>
</dbReference>
<reference evidence="3 4" key="1">
    <citation type="submission" date="2017-07" db="EMBL/GenBank/DDBJ databases">
        <title>Annotated genome sequence of Bacterioplanes sanyensis isolated from Red Sea.</title>
        <authorList>
            <person name="Rehman Z.U."/>
        </authorList>
    </citation>
    <scope>NUCLEOTIDE SEQUENCE [LARGE SCALE GENOMIC DNA]</scope>
    <source>
        <strain evidence="3 4">NV9</strain>
    </source>
</reference>
<evidence type="ECO:0000313" key="3">
    <source>
        <dbReference type="EMBL" id="ASP40779.1"/>
    </source>
</evidence>
<dbReference type="Pfam" id="PF02625">
    <property type="entry name" value="XdhC_CoxI"/>
    <property type="match status" value="1"/>
</dbReference>
<name>A0A222FPU0_9GAMM</name>
<gene>
    <name evidence="3" type="primary">xdhC</name>
    <name evidence="3" type="ORF">CHH28_01060</name>
</gene>
<dbReference type="InterPro" id="IPR027051">
    <property type="entry name" value="XdhC_Rossmann_dom"/>
</dbReference>
<evidence type="ECO:0000313" key="4">
    <source>
        <dbReference type="Proteomes" id="UP000202440"/>
    </source>
</evidence>
<dbReference type="Gene3D" id="3.40.50.720">
    <property type="entry name" value="NAD(P)-binding Rossmann-like Domain"/>
    <property type="match status" value="1"/>
</dbReference>
<proteinExistence type="predicted"/>
<dbReference type="PANTHER" id="PTHR30388">
    <property type="entry name" value="ALDEHYDE OXIDOREDUCTASE MOLYBDENUM COFACTOR ASSEMBLY PROTEIN"/>
    <property type="match status" value="1"/>
</dbReference>
<dbReference type="InterPro" id="IPR003777">
    <property type="entry name" value="XdhC_CoxI"/>
</dbReference>
<sequence>MGTAGSVPRNPGSKMLVTSDQQYDTIGGGELEFQLIAQARQLLLQGESQQQLVQVPLASKAAQCCGGSVSVLLECFITSAAPVVIFGAGHVAQALMTILQQLPIPVQWLDNRQALVEAAGAPCQWRSDPVNALAELPQHARLIIVTHNHQLDYQLIKTALEYRHFDYIGCIGSATKTERFTLRLQRDGVDSDDIARLTMPIGHPDVQGKEPMAVAVAIAAQLLQQHTPSPAQSNDRQRRQGLHWKRLKQALQTSASDITEPR</sequence>
<organism evidence="3 4">
    <name type="scientific">Bacterioplanes sanyensis</name>
    <dbReference type="NCBI Taxonomy" id="1249553"/>
    <lineage>
        <taxon>Bacteria</taxon>
        <taxon>Pseudomonadati</taxon>
        <taxon>Pseudomonadota</taxon>
        <taxon>Gammaproteobacteria</taxon>
        <taxon>Oceanospirillales</taxon>
        <taxon>Oceanospirillaceae</taxon>
        <taxon>Bacterioplanes</taxon>
    </lineage>
</organism>
<dbReference type="OrthoDB" id="61481at2"/>
<dbReference type="NCBIfam" id="TIGR02964">
    <property type="entry name" value="xanthine_xdhC"/>
    <property type="match status" value="1"/>
</dbReference>
<accession>A0A222FPU0</accession>
<keyword evidence="4" id="KW-1185">Reference proteome</keyword>
<feature type="domain" description="XdhC Rossmann" evidence="2">
    <location>
        <begin position="83"/>
        <end position="222"/>
    </location>
</feature>
<protein>
    <submittedName>
        <fullName evidence="3">Xanthine dehydrogenase accessory protein XdhC</fullName>
    </submittedName>
</protein>